<proteinExistence type="predicted"/>
<keyword evidence="3" id="KW-1185">Reference proteome</keyword>
<evidence type="ECO:0000313" key="2">
    <source>
        <dbReference type="EMBL" id="KAK1283060.1"/>
    </source>
</evidence>
<accession>A0AAV9C1R1</accession>
<gene>
    <name evidence="2" type="ORF">QJS10_CPB21g01579</name>
</gene>
<comment type="caution">
    <text evidence="2">The sequence shown here is derived from an EMBL/GenBank/DDBJ whole genome shotgun (WGS) entry which is preliminary data.</text>
</comment>
<reference evidence="2" key="1">
    <citation type="journal article" date="2023" name="Nat. Commun.">
        <title>Diploid and tetraploid genomes of Acorus and the evolution of monocots.</title>
        <authorList>
            <person name="Ma L."/>
            <person name="Liu K.W."/>
            <person name="Li Z."/>
            <person name="Hsiao Y.Y."/>
            <person name="Qi Y."/>
            <person name="Fu T."/>
            <person name="Tang G.D."/>
            <person name="Zhang D."/>
            <person name="Sun W.H."/>
            <person name="Liu D.K."/>
            <person name="Li Y."/>
            <person name="Chen G.Z."/>
            <person name="Liu X.D."/>
            <person name="Liao X.Y."/>
            <person name="Jiang Y.T."/>
            <person name="Yu X."/>
            <person name="Hao Y."/>
            <person name="Huang J."/>
            <person name="Zhao X.W."/>
            <person name="Ke S."/>
            <person name="Chen Y.Y."/>
            <person name="Wu W.L."/>
            <person name="Hsu J.L."/>
            <person name="Lin Y.F."/>
            <person name="Huang M.D."/>
            <person name="Li C.Y."/>
            <person name="Huang L."/>
            <person name="Wang Z.W."/>
            <person name="Zhao X."/>
            <person name="Zhong W.Y."/>
            <person name="Peng D.H."/>
            <person name="Ahmad S."/>
            <person name="Lan S."/>
            <person name="Zhang J.S."/>
            <person name="Tsai W.C."/>
            <person name="Van de Peer Y."/>
            <person name="Liu Z.J."/>
        </authorList>
    </citation>
    <scope>NUCLEOTIDE SEQUENCE</scope>
    <source>
        <strain evidence="2">CP</strain>
    </source>
</reference>
<dbReference type="SUPFAM" id="SSF56219">
    <property type="entry name" value="DNase I-like"/>
    <property type="match status" value="1"/>
</dbReference>
<dbReference type="PROSITE" id="PS50878">
    <property type="entry name" value="RT_POL"/>
    <property type="match status" value="1"/>
</dbReference>
<sequence>MDCIFWNVRVLNSKEKQLDVKKFLASTHLSIIGLVETKIPPQNSIPIQRKILPGYFLLNPTSSGRIWLLWQPQLVHLTLLLSTDQYIHCKVFVAANNSSYYLTTVYASNSASDRRVLWSDLQFLTIGVGPAPWIIRGDFNEVRFSNEKVGGRPAHSRRISRFNRCISTCHLQDLKATGSPFSWSNNQSNHIACKLDRVLINNQWLLSFADSFVQFQAAGLSDHSVLQVTVKPPIPRGPRPFKYFQMWEERPDFIELIHTCWQVRIAGSPMFVLVKKLQHLKLQIKHQKKEVFGPIQRSSADSRMELSHAQENLMQNPTDPGLILLEADAKTAYLGALRQEDVFYRKKSRQVWLTQGDRNTKFFHAITKAWIASISIRKVKLANGHFSEDPAAINAHAVQFYKDLLNHDFTHFAPSYSPPHSLSEDDQQFLLAPITDDEIRKVLFTQRPISSPGPDGYPAHFFQFFWSLVCVDFLDAVKQFFQSGYLLKQLNHSFIALIPKSKHADSFENFRLISLCKTIYKTITKVLARRLQRVLPTLISSNQSAFIRGRNIVHNILLAHELMRYLHVPSAKGRTCIKIDIRKAFDSVRWDFLHQILVGMRFPAP</sequence>
<dbReference type="InterPro" id="IPR005135">
    <property type="entry name" value="Endo/exonuclease/phosphatase"/>
</dbReference>
<dbReference type="PANTHER" id="PTHR19446">
    <property type="entry name" value="REVERSE TRANSCRIPTASES"/>
    <property type="match status" value="1"/>
</dbReference>
<evidence type="ECO:0000313" key="3">
    <source>
        <dbReference type="Proteomes" id="UP001180020"/>
    </source>
</evidence>
<evidence type="ECO:0000259" key="1">
    <source>
        <dbReference type="PROSITE" id="PS50878"/>
    </source>
</evidence>
<dbReference type="SUPFAM" id="SSF56672">
    <property type="entry name" value="DNA/RNA polymerases"/>
    <property type="match status" value="1"/>
</dbReference>
<dbReference type="Pfam" id="PF00078">
    <property type="entry name" value="RVT_1"/>
    <property type="match status" value="1"/>
</dbReference>
<dbReference type="InterPro" id="IPR043502">
    <property type="entry name" value="DNA/RNA_pol_sf"/>
</dbReference>
<dbReference type="GO" id="GO:0003824">
    <property type="term" value="F:catalytic activity"/>
    <property type="evidence" value="ECO:0007669"/>
    <property type="project" value="InterPro"/>
</dbReference>
<dbReference type="InterPro" id="IPR000477">
    <property type="entry name" value="RT_dom"/>
</dbReference>
<dbReference type="CDD" id="cd01650">
    <property type="entry name" value="RT_nLTR_like"/>
    <property type="match status" value="1"/>
</dbReference>
<dbReference type="Pfam" id="PF03372">
    <property type="entry name" value="Exo_endo_phos"/>
    <property type="match status" value="1"/>
</dbReference>
<organism evidence="2 3">
    <name type="scientific">Acorus calamus</name>
    <name type="common">Sweet flag</name>
    <dbReference type="NCBI Taxonomy" id="4465"/>
    <lineage>
        <taxon>Eukaryota</taxon>
        <taxon>Viridiplantae</taxon>
        <taxon>Streptophyta</taxon>
        <taxon>Embryophyta</taxon>
        <taxon>Tracheophyta</taxon>
        <taxon>Spermatophyta</taxon>
        <taxon>Magnoliopsida</taxon>
        <taxon>Liliopsida</taxon>
        <taxon>Acoraceae</taxon>
        <taxon>Acorus</taxon>
    </lineage>
</organism>
<name>A0AAV9C1R1_ACOCL</name>
<feature type="domain" description="Reverse transcriptase" evidence="1">
    <location>
        <begin position="479"/>
        <end position="605"/>
    </location>
</feature>
<dbReference type="InterPro" id="IPR036691">
    <property type="entry name" value="Endo/exonu/phosph_ase_sf"/>
</dbReference>
<dbReference type="AlphaFoldDB" id="A0AAV9C1R1"/>
<reference evidence="2" key="2">
    <citation type="submission" date="2023-06" db="EMBL/GenBank/DDBJ databases">
        <authorList>
            <person name="Ma L."/>
            <person name="Liu K.-W."/>
            <person name="Li Z."/>
            <person name="Hsiao Y.-Y."/>
            <person name="Qi Y."/>
            <person name="Fu T."/>
            <person name="Tang G."/>
            <person name="Zhang D."/>
            <person name="Sun W.-H."/>
            <person name="Liu D.-K."/>
            <person name="Li Y."/>
            <person name="Chen G.-Z."/>
            <person name="Liu X.-D."/>
            <person name="Liao X.-Y."/>
            <person name="Jiang Y.-T."/>
            <person name="Yu X."/>
            <person name="Hao Y."/>
            <person name="Huang J."/>
            <person name="Zhao X.-W."/>
            <person name="Ke S."/>
            <person name="Chen Y.-Y."/>
            <person name="Wu W.-L."/>
            <person name="Hsu J.-L."/>
            <person name="Lin Y.-F."/>
            <person name="Huang M.-D."/>
            <person name="Li C.-Y."/>
            <person name="Huang L."/>
            <person name="Wang Z.-W."/>
            <person name="Zhao X."/>
            <person name="Zhong W.-Y."/>
            <person name="Peng D.-H."/>
            <person name="Ahmad S."/>
            <person name="Lan S."/>
            <person name="Zhang J.-S."/>
            <person name="Tsai W.-C."/>
            <person name="Van De Peer Y."/>
            <person name="Liu Z.-J."/>
        </authorList>
    </citation>
    <scope>NUCLEOTIDE SEQUENCE</scope>
    <source>
        <strain evidence="2">CP</strain>
        <tissue evidence="2">Leaves</tissue>
    </source>
</reference>
<dbReference type="EMBL" id="JAUJYO010000021">
    <property type="protein sequence ID" value="KAK1283060.1"/>
    <property type="molecule type" value="Genomic_DNA"/>
</dbReference>
<dbReference type="Proteomes" id="UP001180020">
    <property type="component" value="Unassembled WGS sequence"/>
</dbReference>
<protein>
    <recommendedName>
        <fullName evidence="1">Reverse transcriptase domain-containing protein</fullName>
    </recommendedName>
</protein>
<dbReference type="Gene3D" id="3.60.10.10">
    <property type="entry name" value="Endonuclease/exonuclease/phosphatase"/>
    <property type="match status" value="1"/>
</dbReference>